<dbReference type="RefSeq" id="WP_156103841.1">
    <property type="nucleotide sequence ID" value="NZ_CCCS020000032.1"/>
</dbReference>
<dbReference type="AlphaFoldDB" id="A0A060UP41"/>
<organism evidence="1">
    <name type="scientific">Acidithiobacillus ferrivorans</name>
    <dbReference type="NCBI Taxonomy" id="160808"/>
    <lineage>
        <taxon>Bacteria</taxon>
        <taxon>Pseudomonadati</taxon>
        <taxon>Pseudomonadota</taxon>
        <taxon>Acidithiobacillia</taxon>
        <taxon>Acidithiobacillales</taxon>
        <taxon>Acidithiobacillaceae</taxon>
        <taxon>Acidithiobacillus</taxon>
    </lineage>
</organism>
<accession>A0A060UP41</accession>
<reference evidence="2 3" key="3">
    <citation type="submission" date="2017-03" db="EMBL/GenBank/DDBJ databases">
        <authorList>
            <person name="Regsiter A."/>
            <person name="William W."/>
        </authorList>
    </citation>
    <scope>NUCLEOTIDE SEQUENCE [LARGE SCALE GENOMIC DNA]</scope>
    <source>
        <strain evidence="2">PRJEB5721</strain>
    </source>
</reference>
<proteinExistence type="predicted"/>
<name>A0A060UP41_9PROT</name>
<evidence type="ECO:0000313" key="1">
    <source>
        <dbReference type="EMBL" id="CDQ10016.1"/>
    </source>
</evidence>
<keyword evidence="3" id="KW-1185">Reference proteome</keyword>
<sequence>MSALQPAQKYRQCVRRLLVVAGLIALLAALLAIQVFRLQVGHHSQSSRNTIALRQGHPGNIAYAPADHPHIADLLARAAIDTHLNIVTGPEINP</sequence>
<gene>
    <name evidence="2" type="ORF">AFERRI_20377</name>
    <name evidence="1" type="ORF">AFERRI_380023</name>
</gene>
<evidence type="ECO:0000313" key="2">
    <source>
        <dbReference type="EMBL" id="SMH65594.1"/>
    </source>
</evidence>
<protein>
    <submittedName>
        <fullName evidence="1">Uncharacterized protein</fullName>
    </submittedName>
</protein>
<dbReference type="EMBL" id="CCCS020000032">
    <property type="protein sequence ID" value="CDQ10016.1"/>
    <property type="molecule type" value="Genomic_DNA"/>
</dbReference>
<dbReference type="Proteomes" id="UP000193925">
    <property type="component" value="Chromosome AFERRI"/>
</dbReference>
<dbReference type="EMBL" id="LT841305">
    <property type="protein sequence ID" value="SMH65594.1"/>
    <property type="molecule type" value="Genomic_DNA"/>
</dbReference>
<reference evidence="1" key="1">
    <citation type="submission" date="2014-03" db="EMBL/GenBank/DDBJ databases">
        <authorList>
            <person name="Genoscope - CEA"/>
        </authorList>
    </citation>
    <scope>NUCLEOTIDE SEQUENCE [LARGE SCALE GENOMIC DNA]</scope>
    <source>
        <strain evidence="1">CF27</strain>
    </source>
</reference>
<reference evidence="1" key="2">
    <citation type="submission" date="2014-07" db="EMBL/GenBank/DDBJ databases">
        <title>Initial genome analysis of the psychrotolerant acidophile Acidithiobacillus ferrivorans CF27: insights into iron and sulfur oxidation pathways and into biofilm formation.</title>
        <authorList>
            <person name="Talla E."/>
            <person name="Hedrich S."/>
            <person name="Mangenot S."/>
            <person name="Ji B."/>
            <person name="Johnson D.B."/>
            <person name="Barbe V."/>
            <person name="Bonnefoy V."/>
        </authorList>
    </citation>
    <scope>NUCLEOTIDE SEQUENCE [LARGE SCALE GENOMIC DNA]</scope>
    <source>
        <strain evidence="1">CF27</strain>
    </source>
</reference>
<evidence type="ECO:0000313" key="3">
    <source>
        <dbReference type="Proteomes" id="UP000193925"/>
    </source>
</evidence>